<feature type="compositionally biased region" description="Pro residues" evidence="1">
    <location>
        <begin position="474"/>
        <end position="516"/>
    </location>
</feature>
<name>A0AAE0ZUY3_9GAST</name>
<feature type="region of interest" description="Disordered" evidence="1">
    <location>
        <begin position="399"/>
        <end position="532"/>
    </location>
</feature>
<evidence type="ECO:0000313" key="4">
    <source>
        <dbReference type="Proteomes" id="UP001283361"/>
    </source>
</evidence>
<sequence>MAFSELDLEEEKNRHSRAGANKTASRSSEMVTLTTFIEEDLILSPFVVTHCLSPWSDGDERPDMTYSPDIDLQCQVARGQDHHNHNILVICGHLARPVRPEGDRLTVRMVSCFLYHAALLLYLAPTAAAQYPRNVSPTSSNSGASSKGFGGRWRPPPASPTAQRAAAAALQSMVSSFNKLSLRGPGQAPYRPAWRTAPASLQQTQTQTHYQTSHFPNNRYQPPQPRQVLQQQSYPDPHQQQFRQPQNSYAYNSNPNHRSQAALNIQRMVVQHPTPQAPSSTQSSNQYQLLQEMLNAKGYPMPKPDPPTPPVTTKQSRQSDFLNEFMGKSSVTGTRPTPFTALRPNPSPRQSNSNTQQLLTSLTAPRNAPASPSMDKHTVNSYIEALQILQRQFKQMFPLPKANSNNGFQQPQRQSPPPQPLQPPRQQKPSRAPPPPNPPQSMQAWPPVPPQSPAPTPPIQFSKPPQAPYRTVPAPMPPLQPQPPPQPPRFPPPPRYQPPPQYKPLLPPKRPPPPPARFETNGGPRPLPPNSLSPFVMDPPQPVNKTAPAAPVVPNYEQMMQYGECTVAYSRDQLCCDGIINNKPKTPGTWGCCGTMVFDMSTHICCDKMPVPNPGNRLKCCKKGPFDPSTQMCCGESVKPRPPNRPNVDCCGKHMYNPTTHLCCEEGNTFLRSPTTQCCGKNTFQPAFQQCCSGDAMPKGTMCVAR</sequence>
<dbReference type="AlphaFoldDB" id="A0AAE0ZUY3"/>
<feature type="region of interest" description="Disordered" evidence="1">
    <location>
        <begin position="1"/>
        <end position="24"/>
    </location>
</feature>
<evidence type="ECO:0000313" key="3">
    <source>
        <dbReference type="EMBL" id="KAK3776014.1"/>
    </source>
</evidence>
<feature type="region of interest" description="Disordered" evidence="1">
    <location>
        <begin position="132"/>
        <end position="164"/>
    </location>
</feature>
<evidence type="ECO:0000256" key="1">
    <source>
        <dbReference type="SAM" id="MobiDB-lite"/>
    </source>
</evidence>
<feature type="region of interest" description="Disordered" evidence="1">
    <location>
        <begin position="297"/>
        <end position="316"/>
    </location>
</feature>
<keyword evidence="4" id="KW-1185">Reference proteome</keyword>
<dbReference type="InterPro" id="IPR056601">
    <property type="entry name" value="Galaxin_dom"/>
</dbReference>
<accession>A0AAE0ZUY3</accession>
<feature type="compositionally biased region" description="Polar residues" evidence="1">
    <location>
        <begin position="242"/>
        <end position="256"/>
    </location>
</feature>
<feature type="compositionally biased region" description="Low complexity" evidence="1">
    <location>
        <begin position="202"/>
        <end position="241"/>
    </location>
</feature>
<organism evidence="3 4">
    <name type="scientific">Elysia crispata</name>
    <name type="common">lettuce slug</name>
    <dbReference type="NCBI Taxonomy" id="231223"/>
    <lineage>
        <taxon>Eukaryota</taxon>
        <taxon>Metazoa</taxon>
        <taxon>Spiralia</taxon>
        <taxon>Lophotrochozoa</taxon>
        <taxon>Mollusca</taxon>
        <taxon>Gastropoda</taxon>
        <taxon>Heterobranchia</taxon>
        <taxon>Euthyneura</taxon>
        <taxon>Panpulmonata</taxon>
        <taxon>Sacoglossa</taxon>
        <taxon>Placobranchoidea</taxon>
        <taxon>Plakobranchidae</taxon>
        <taxon>Elysia</taxon>
    </lineage>
</organism>
<dbReference type="PANTHER" id="PTHR34490">
    <property type="entry name" value="PROTEIN CBG12054-RELATED"/>
    <property type="match status" value="1"/>
</dbReference>
<protein>
    <recommendedName>
        <fullName evidence="2">Galaxin-like repeats domain-containing protein</fullName>
    </recommendedName>
</protein>
<feature type="compositionally biased region" description="Pro residues" evidence="1">
    <location>
        <begin position="446"/>
        <end position="458"/>
    </location>
</feature>
<proteinExistence type="predicted"/>
<feature type="compositionally biased region" description="Polar residues" evidence="1">
    <location>
        <begin position="133"/>
        <end position="145"/>
    </location>
</feature>
<dbReference type="EMBL" id="JAWDGP010003252">
    <property type="protein sequence ID" value="KAK3776014.1"/>
    <property type="molecule type" value="Genomic_DNA"/>
</dbReference>
<dbReference type="InterPro" id="IPR055284">
    <property type="entry name" value="Galaxin-like"/>
</dbReference>
<dbReference type="PANTHER" id="PTHR34490:SF1">
    <property type="entry name" value="GALAXIN-LIKE"/>
    <property type="match status" value="1"/>
</dbReference>
<comment type="caution">
    <text evidence="3">The sequence shown here is derived from an EMBL/GenBank/DDBJ whole genome shotgun (WGS) entry which is preliminary data.</text>
</comment>
<gene>
    <name evidence="3" type="ORF">RRG08_044398</name>
</gene>
<dbReference type="Proteomes" id="UP001283361">
    <property type="component" value="Unassembled WGS sequence"/>
</dbReference>
<feature type="compositionally biased region" description="Polar residues" evidence="1">
    <location>
        <begin position="348"/>
        <end position="357"/>
    </location>
</feature>
<feature type="domain" description="Galaxin-like repeats" evidence="2">
    <location>
        <begin position="570"/>
        <end position="694"/>
    </location>
</feature>
<feature type="compositionally biased region" description="Pro residues" evidence="1">
    <location>
        <begin position="301"/>
        <end position="310"/>
    </location>
</feature>
<feature type="region of interest" description="Disordered" evidence="1">
    <location>
        <begin position="327"/>
        <end position="357"/>
    </location>
</feature>
<dbReference type="Pfam" id="PF24748">
    <property type="entry name" value="Galaxin_repeat"/>
    <property type="match status" value="1"/>
</dbReference>
<feature type="compositionally biased region" description="Acidic residues" evidence="1">
    <location>
        <begin position="1"/>
        <end position="10"/>
    </location>
</feature>
<feature type="region of interest" description="Disordered" evidence="1">
    <location>
        <begin position="198"/>
        <end position="256"/>
    </location>
</feature>
<evidence type="ECO:0000259" key="2">
    <source>
        <dbReference type="Pfam" id="PF24748"/>
    </source>
</evidence>
<reference evidence="3" key="1">
    <citation type="journal article" date="2023" name="G3 (Bethesda)">
        <title>A reference genome for the long-term kleptoplast-retaining sea slug Elysia crispata morphotype clarki.</title>
        <authorList>
            <person name="Eastman K.E."/>
            <person name="Pendleton A.L."/>
            <person name="Shaikh M.A."/>
            <person name="Suttiyut T."/>
            <person name="Ogas R."/>
            <person name="Tomko P."/>
            <person name="Gavelis G."/>
            <person name="Widhalm J.R."/>
            <person name="Wisecaver J.H."/>
        </authorList>
    </citation>
    <scope>NUCLEOTIDE SEQUENCE</scope>
    <source>
        <strain evidence="3">ECLA1</strain>
    </source>
</reference>
<feature type="compositionally biased region" description="Pro residues" evidence="1">
    <location>
        <begin position="414"/>
        <end position="423"/>
    </location>
</feature>